<sequence>EIQRRQEIPIIQRPPSQTTGHVGNLSVANPLDGEFPYINANVEYFTDIETKEEAREREARVDKEIRAQLKETERLQPKVDERATIEVATLTRLEDRNRHTMGDPDHERECDHEAQRHNVPWGGNTGPM</sequence>
<evidence type="ECO:0000313" key="3">
    <source>
        <dbReference type="Proteomes" id="UP000824469"/>
    </source>
</evidence>
<evidence type="ECO:0000313" key="2">
    <source>
        <dbReference type="EMBL" id="KAH9313544.1"/>
    </source>
</evidence>
<feature type="region of interest" description="Disordered" evidence="1">
    <location>
        <begin position="94"/>
        <end position="128"/>
    </location>
</feature>
<feature type="region of interest" description="Disordered" evidence="1">
    <location>
        <begin position="1"/>
        <end position="25"/>
    </location>
</feature>
<dbReference type="AlphaFoldDB" id="A0AA38G1X6"/>
<organism evidence="2 3">
    <name type="scientific">Taxus chinensis</name>
    <name type="common">Chinese yew</name>
    <name type="synonym">Taxus wallichiana var. chinensis</name>
    <dbReference type="NCBI Taxonomy" id="29808"/>
    <lineage>
        <taxon>Eukaryota</taxon>
        <taxon>Viridiplantae</taxon>
        <taxon>Streptophyta</taxon>
        <taxon>Embryophyta</taxon>
        <taxon>Tracheophyta</taxon>
        <taxon>Spermatophyta</taxon>
        <taxon>Pinopsida</taxon>
        <taxon>Pinidae</taxon>
        <taxon>Conifers II</taxon>
        <taxon>Cupressales</taxon>
        <taxon>Taxaceae</taxon>
        <taxon>Taxus</taxon>
    </lineage>
</organism>
<dbReference type="EMBL" id="JAHRHJ020000005">
    <property type="protein sequence ID" value="KAH9313544.1"/>
    <property type="molecule type" value="Genomic_DNA"/>
</dbReference>
<feature type="non-terminal residue" evidence="2">
    <location>
        <position position="128"/>
    </location>
</feature>
<gene>
    <name evidence="2" type="ORF">KI387_022171</name>
</gene>
<name>A0AA38G1X6_TAXCH</name>
<reference evidence="2 3" key="1">
    <citation type="journal article" date="2021" name="Nat. Plants">
        <title>The Taxus genome provides insights into paclitaxel biosynthesis.</title>
        <authorList>
            <person name="Xiong X."/>
            <person name="Gou J."/>
            <person name="Liao Q."/>
            <person name="Li Y."/>
            <person name="Zhou Q."/>
            <person name="Bi G."/>
            <person name="Li C."/>
            <person name="Du R."/>
            <person name="Wang X."/>
            <person name="Sun T."/>
            <person name="Guo L."/>
            <person name="Liang H."/>
            <person name="Lu P."/>
            <person name="Wu Y."/>
            <person name="Zhang Z."/>
            <person name="Ro D.K."/>
            <person name="Shang Y."/>
            <person name="Huang S."/>
            <person name="Yan J."/>
        </authorList>
    </citation>
    <scope>NUCLEOTIDE SEQUENCE [LARGE SCALE GENOMIC DNA]</scope>
    <source>
        <strain evidence="2">Ta-2019</strain>
    </source>
</reference>
<feature type="compositionally biased region" description="Basic and acidic residues" evidence="1">
    <location>
        <begin position="94"/>
        <end position="116"/>
    </location>
</feature>
<comment type="caution">
    <text evidence="2">The sequence shown here is derived from an EMBL/GenBank/DDBJ whole genome shotgun (WGS) entry which is preliminary data.</text>
</comment>
<evidence type="ECO:0000256" key="1">
    <source>
        <dbReference type="SAM" id="MobiDB-lite"/>
    </source>
</evidence>
<feature type="non-terminal residue" evidence="2">
    <location>
        <position position="1"/>
    </location>
</feature>
<accession>A0AA38G1X6</accession>
<proteinExistence type="predicted"/>
<keyword evidence="3" id="KW-1185">Reference proteome</keyword>
<protein>
    <submittedName>
        <fullName evidence="2">Uncharacterized protein</fullName>
    </submittedName>
</protein>
<dbReference type="Proteomes" id="UP000824469">
    <property type="component" value="Unassembled WGS sequence"/>
</dbReference>